<sequence>MFPRCFLILCVLFLLLQYSKGESVEGSEEQIDGLEEFLTNLDPNTSDIILELLEVRNHPKKERLMRRIMRKLSQPQLDKLFEIYMRTRE</sequence>
<keyword evidence="3" id="KW-1185">Reference proteome</keyword>
<comment type="caution">
    <text evidence="2">The sequence shown here is derived from an EMBL/GenBank/DDBJ whole genome shotgun (WGS) entry which is preliminary data.</text>
</comment>
<dbReference type="AlphaFoldDB" id="A0A9P1J0G2"/>
<keyword evidence="1" id="KW-0732">Signal</keyword>
<dbReference type="EMBL" id="CANHGI010000006">
    <property type="protein sequence ID" value="CAI5455824.1"/>
    <property type="molecule type" value="Genomic_DNA"/>
</dbReference>
<feature type="signal peptide" evidence="1">
    <location>
        <begin position="1"/>
        <end position="21"/>
    </location>
</feature>
<proteinExistence type="predicted"/>
<evidence type="ECO:0000313" key="3">
    <source>
        <dbReference type="Proteomes" id="UP001152747"/>
    </source>
</evidence>
<reference evidence="2" key="1">
    <citation type="submission" date="2022-11" db="EMBL/GenBank/DDBJ databases">
        <authorList>
            <person name="Kikuchi T."/>
        </authorList>
    </citation>
    <scope>NUCLEOTIDE SEQUENCE</scope>
    <source>
        <strain evidence="2">PS1010</strain>
    </source>
</reference>
<gene>
    <name evidence="2" type="ORF">CAMP_LOCUS18461</name>
</gene>
<evidence type="ECO:0000313" key="2">
    <source>
        <dbReference type="EMBL" id="CAI5455824.1"/>
    </source>
</evidence>
<feature type="chain" id="PRO_5040141676" description="SXP/RAL-2 family protein Ani s 5-like cation-binding domain-containing protein" evidence="1">
    <location>
        <begin position="22"/>
        <end position="89"/>
    </location>
</feature>
<dbReference type="Proteomes" id="UP001152747">
    <property type="component" value="Unassembled WGS sequence"/>
</dbReference>
<name>A0A9P1J0G2_9PELO</name>
<evidence type="ECO:0000256" key="1">
    <source>
        <dbReference type="SAM" id="SignalP"/>
    </source>
</evidence>
<accession>A0A9P1J0G2</accession>
<organism evidence="2 3">
    <name type="scientific">Caenorhabditis angaria</name>
    <dbReference type="NCBI Taxonomy" id="860376"/>
    <lineage>
        <taxon>Eukaryota</taxon>
        <taxon>Metazoa</taxon>
        <taxon>Ecdysozoa</taxon>
        <taxon>Nematoda</taxon>
        <taxon>Chromadorea</taxon>
        <taxon>Rhabditida</taxon>
        <taxon>Rhabditina</taxon>
        <taxon>Rhabditomorpha</taxon>
        <taxon>Rhabditoidea</taxon>
        <taxon>Rhabditidae</taxon>
        <taxon>Peloderinae</taxon>
        <taxon>Caenorhabditis</taxon>
    </lineage>
</organism>
<protein>
    <recommendedName>
        <fullName evidence="4">SXP/RAL-2 family protein Ani s 5-like cation-binding domain-containing protein</fullName>
    </recommendedName>
</protein>
<evidence type="ECO:0008006" key="4">
    <source>
        <dbReference type="Google" id="ProtNLM"/>
    </source>
</evidence>
<dbReference type="OrthoDB" id="5791676at2759"/>